<accession>A0ACD4B842</accession>
<keyword evidence="2" id="KW-1185">Reference proteome</keyword>
<proteinExistence type="predicted"/>
<evidence type="ECO:0000313" key="2">
    <source>
        <dbReference type="Proteomes" id="UP001060245"/>
    </source>
</evidence>
<sequence>MPKMRKPAETFDEHVGDAVESAMLRARLTQADLATAAGMPLSNLGRSIRGTRPFTVKEFERLAGVMEVPASELLDSALANYGGMAKLLAEEGTKSEAPANVSPADEIPYIGHVTAPLTAAADDDARTGPKD</sequence>
<organism evidence="1 2">
    <name type="scientific">Microbacterium maritypicum</name>
    <name type="common">Microbacterium liquefaciens</name>
    <dbReference type="NCBI Taxonomy" id="33918"/>
    <lineage>
        <taxon>Bacteria</taxon>
        <taxon>Bacillati</taxon>
        <taxon>Actinomycetota</taxon>
        <taxon>Actinomycetes</taxon>
        <taxon>Micrococcales</taxon>
        <taxon>Microbacteriaceae</taxon>
        <taxon>Microbacterium</taxon>
    </lineage>
</organism>
<dbReference type="EMBL" id="CP101471">
    <property type="protein sequence ID" value="UTT53766.1"/>
    <property type="molecule type" value="Genomic_DNA"/>
</dbReference>
<name>A0ACD4B842_MICMQ</name>
<protein>
    <submittedName>
        <fullName evidence="1">Helix-turn-helix domain-containing protein</fullName>
    </submittedName>
</protein>
<gene>
    <name evidence="1" type="ORF">NMQ05_04085</name>
</gene>
<reference evidence="1" key="1">
    <citation type="submission" date="2022-07" db="EMBL/GenBank/DDBJ databases">
        <title>Complete genome of DND4.</title>
        <authorList>
            <person name="Cao G."/>
        </authorList>
    </citation>
    <scope>NUCLEOTIDE SEQUENCE</scope>
    <source>
        <strain evidence="1">DND4</strain>
    </source>
</reference>
<dbReference type="Proteomes" id="UP001060245">
    <property type="component" value="Chromosome"/>
</dbReference>
<evidence type="ECO:0000313" key="1">
    <source>
        <dbReference type="EMBL" id="UTT53766.1"/>
    </source>
</evidence>